<dbReference type="RefSeq" id="WP_155614264.1">
    <property type="nucleotide sequence ID" value="NZ_JARTHJ010000055.1"/>
</dbReference>
<organism evidence="1 2">
    <name type="scientific">Paenibacillus validus</name>
    <dbReference type="NCBI Taxonomy" id="44253"/>
    <lineage>
        <taxon>Bacteria</taxon>
        <taxon>Bacillati</taxon>
        <taxon>Bacillota</taxon>
        <taxon>Bacilli</taxon>
        <taxon>Bacillales</taxon>
        <taxon>Paenibacillaceae</taxon>
        <taxon>Paenibacillus</taxon>
    </lineage>
</organism>
<evidence type="ECO:0000313" key="2">
    <source>
        <dbReference type="Proteomes" id="UP000450917"/>
    </source>
</evidence>
<reference evidence="1 2" key="1">
    <citation type="submission" date="2019-11" db="EMBL/GenBank/DDBJ databases">
        <title>Draft genome sequences of five Paenibacillus species of dairy origin.</title>
        <authorList>
            <person name="Olajide A.M."/>
            <person name="Chen S."/>
            <person name="Lapointe G."/>
        </authorList>
    </citation>
    <scope>NUCLEOTIDE SEQUENCE [LARGE SCALE GENOMIC DNA]</scope>
    <source>
        <strain evidence="1 2">2CS3</strain>
    </source>
</reference>
<proteinExistence type="predicted"/>
<comment type="caution">
    <text evidence="1">The sequence shown here is derived from an EMBL/GenBank/DDBJ whole genome shotgun (WGS) entry which is preliminary data.</text>
</comment>
<keyword evidence="2" id="KW-1185">Reference proteome</keyword>
<evidence type="ECO:0000313" key="1">
    <source>
        <dbReference type="EMBL" id="MUG70300.1"/>
    </source>
</evidence>
<sequence length="58" mass="6516">MEPDNREGIDGLDAQQTEELEATRTVQANEAMDDAFYGNQAQNERDMLNAAEVNRNQS</sequence>
<dbReference type="AlphaFoldDB" id="A0A7X3CR40"/>
<protein>
    <submittedName>
        <fullName evidence="1">Uncharacterized protein</fullName>
    </submittedName>
</protein>
<dbReference type="EMBL" id="WNZX01000003">
    <property type="protein sequence ID" value="MUG70300.1"/>
    <property type="molecule type" value="Genomic_DNA"/>
</dbReference>
<accession>A0A7X3CR40</accession>
<dbReference type="Proteomes" id="UP000450917">
    <property type="component" value="Unassembled WGS sequence"/>
</dbReference>
<gene>
    <name evidence="1" type="ORF">GNP93_06360</name>
</gene>
<name>A0A7X3CR40_9BACL</name>